<dbReference type="RefSeq" id="WP_413782019.1">
    <property type="nucleotide sequence ID" value="NZ_JAUOZS010000001.1"/>
</dbReference>
<reference evidence="4 5" key="1">
    <citation type="submission" date="2023-07" db="EMBL/GenBank/DDBJ databases">
        <title>The novel representative of Negativicutes class, Anaeroselena agilis gen. nov. sp. nov.</title>
        <authorList>
            <person name="Prokofeva M.I."/>
            <person name="Elcheninov A.G."/>
            <person name="Klyukina A."/>
            <person name="Kublanov I.V."/>
            <person name="Frolov E.N."/>
            <person name="Podosokorskaya O.A."/>
        </authorList>
    </citation>
    <scope>NUCLEOTIDE SEQUENCE [LARGE SCALE GENOMIC DNA]</scope>
    <source>
        <strain evidence="4 5">4137-cl</strain>
    </source>
</reference>
<evidence type="ECO:0000313" key="4">
    <source>
        <dbReference type="EMBL" id="MDT8903564.1"/>
    </source>
</evidence>
<dbReference type="PANTHER" id="PTHR48108">
    <property type="entry name" value="CBS DOMAIN-CONTAINING PROTEIN CBSX2, CHLOROPLASTIC"/>
    <property type="match status" value="1"/>
</dbReference>
<dbReference type="InterPro" id="IPR016842">
    <property type="entry name" value="UCP026546_HTH-CBS"/>
</dbReference>
<dbReference type="PROSITE" id="PS51371">
    <property type="entry name" value="CBS"/>
    <property type="match status" value="2"/>
</dbReference>
<organism evidence="4 5">
    <name type="scientific">Anaeroselena agilis</name>
    <dbReference type="NCBI Taxonomy" id="3063788"/>
    <lineage>
        <taxon>Bacteria</taxon>
        <taxon>Bacillati</taxon>
        <taxon>Bacillota</taxon>
        <taxon>Negativicutes</taxon>
        <taxon>Acetonemataceae</taxon>
        <taxon>Anaeroselena</taxon>
    </lineage>
</organism>
<dbReference type="PANTHER" id="PTHR48108:SF32">
    <property type="entry name" value="TRANSCRIPTIONAL REPRESSOR CCPN"/>
    <property type="match status" value="1"/>
</dbReference>
<evidence type="ECO:0000313" key="5">
    <source>
        <dbReference type="Proteomes" id="UP001254848"/>
    </source>
</evidence>
<evidence type="ECO:0000256" key="2">
    <source>
        <dbReference type="PROSITE-ProRule" id="PRU00703"/>
    </source>
</evidence>
<dbReference type="PIRSF" id="PIRSF026546">
    <property type="entry name" value="UCP026546_CBS_YqzB"/>
    <property type="match status" value="1"/>
</dbReference>
<dbReference type="InterPro" id="IPR046342">
    <property type="entry name" value="CBS_dom_sf"/>
</dbReference>
<dbReference type="SUPFAM" id="SSF46785">
    <property type="entry name" value="Winged helix' DNA-binding domain"/>
    <property type="match status" value="1"/>
</dbReference>
<dbReference type="InterPro" id="IPR013196">
    <property type="entry name" value="HTH_11"/>
</dbReference>
<dbReference type="SMART" id="SM00116">
    <property type="entry name" value="CBS"/>
    <property type="match status" value="2"/>
</dbReference>
<feature type="domain" description="CBS" evidence="3">
    <location>
        <begin position="148"/>
        <end position="213"/>
    </location>
</feature>
<feature type="domain" description="CBS" evidence="3">
    <location>
        <begin position="83"/>
        <end position="142"/>
    </location>
</feature>
<dbReference type="SUPFAM" id="SSF54631">
    <property type="entry name" value="CBS-domain pair"/>
    <property type="match status" value="1"/>
</dbReference>
<dbReference type="Pfam" id="PF08279">
    <property type="entry name" value="HTH_11"/>
    <property type="match status" value="1"/>
</dbReference>
<dbReference type="Gene3D" id="3.10.580.10">
    <property type="entry name" value="CBS-domain"/>
    <property type="match status" value="1"/>
</dbReference>
<gene>
    <name evidence="4" type="ORF">Q4T40_20245</name>
</gene>
<dbReference type="Pfam" id="PF00571">
    <property type="entry name" value="CBS"/>
    <property type="match status" value="2"/>
</dbReference>
<keyword evidence="2" id="KW-0129">CBS domain</keyword>
<evidence type="ECO:0000256" key="1">
    <source>
        <dbReference type="ARBA" id="ARBA00022737"/>
    </source>
</evidence>
<sequence length="213" mass="22796">MSGIELSKRQEAILAIVKTYGPITGKEIADRLNLSRAALRPDLAILTMSGLLGARPRVGYYLTGKEPADVIAGVLGSVKVAQALSQPVAVRDTSSVYDTIVTMFVEDVGTIIVVSEGGFLEGVASRKDMLKAAMTGKNINKMPVSVSMTRMPNIVVTHPEEHVLQAAQKLLSHQVDALPVVVSVKTDSGEKLQVVGRFTKTNITRLFVQLAGK</sequence>
<dbReference type="EMBL" id="JAUOZS010000001">
    <property type="protein sequence ID" value="MDT8903564.1"/>
    <property type="molecule type" value="Genomic_DNA"/>
</dbReference>
<dbReference type="CDD" id="cd04617">
    <property type="entry name" value="CBS_pair_CcpN"/>
    <property type="match status" value="1"/>
</dbReference>
<dbReference type="InterPro" id="IPR000644">
    <property type="entry name" value="CBS_dom"/>
</dbReference>
<dbReference type="Proteomes" id="UP001254848">
    <property type="component" value="Unassembled WGS sequence"/>
</dbReference>
<dbReference type="InterPro" id="IPR036390">
    <property type="entry name" value="WH_DNA-bd_sf"/>
</dbReference>
<proteinExistence type="predicted"/>
<keyword evidence="1" id="KW-0677">Repeat</keyword>
<evidence type="ECO:0000259" key="3">
    <source>
        <dbReference type="PROSITE" id="PS51371"/>
    </source>
</evidence>
<dbReference type="InterPro" id="IPR036388">
    <property type="entry name" value="WH-like_DNA-bd_sf"/>
</dbReference>
<protein>
    <submittedName>
        <fullName evidence="4">Helix-turn-helix transcriptional regulator</fullName>
    </submittedName>
</protein>
<comment type="caution">
    <text evidence="4">The sequence shown here is derived from an EMBL/GenBank/DDBJ whole genome shotgun (WGS) entry which is preliminary data.</text>
</comment>
<name>A0ABU3P3F2_9FIRM</name>
<dbReference type="InterPro" id="IPR051462">
    <property type="entry name" value="CBS_domain-containing"/>
</dbReference>
<keyword evidence="5" id="KW-1185">Reference proteome</keyword>
<accession>A0ABU3P3F2</accession>
<dbReference type="Gene3D" id="1.10.10.10">
    <property type="entry name" value="Winged helix-like DNA-binding domain superfamily/Winged helix DNA-binding domain"/>
    <property type="match status" value="1"/>
</dbReference>